<keyword evidence="13" id="KW-1185">Reference proteome</keyword>
<dbReference type="OMA" id="PGHECYP"/>
<gene>
    <name evidence="12" type="ORF">UREG_00827</name>
</gene>
<dbReference type="HOGENOM" id="CLU_067864_1_0_1"/>
<feature type="region of interest" description="Disordered" evidence="8">
    <location>
        <begin position="184"/>
        <end position="210"/>
    </location>
</feature>
<comment type="subcellular location">
    <subcellularLocation>
        <location evidence="1">Cell membrane</location>
        <topology evidence="1">Lipid-anchor</topology>
        <topology evidence="1">GPI-anchor</topology>
    </subcellularLocation>
</comment>
<dbReference type="GO" id="GO:0005886">
    <property type="term" value="C:plasma membrane"/>
    <property type="evidence" value="ECO:0007669"/>
    <property type="project" value="UniProtKB-SubCell"/>
</dbReference>
<evidence type="ECO:0000313" key="12">
    <source>
        <dbReference type="EMBL" id="EEP75980.1"/>
    </source>
</evidence>
<evidence type="ECO:0000259" key="11">
    <source>
        <dbReference type="Pfam" id="PF20238"/>
    </source>
</evidence>
<evidence type="ECO:0000313" key="13">
    <source>
        <dbReference type="Proteomes" id="UP000002058"/>
    </source>
</evidence>
<dbReference type="VEuPathDB" id="FungiDB:UREG_00827"/>
<name>C4JEI8_UNCRE</name>
<evidence type="ECO:0000256" key="10">
    <source>
        <dbReference type="SAM" id="SignalP"/>
    </source>
</evidence>
<dbReference type="PANTHER" id="PTHR34992">
    <property type="entry name" value="HYPHAL ANASTAMOSIS-7 PROTEIN"/>
    <property type="match status" value="1"/>
</dbReference>
<evidence type="ECO:0000256" key="4">
    <source>
        <dbReference type="ARBA" id="ARBA00022729"/>
    </source>
</evidence>
<evidence type="ECO:0000256" key="8">
    <source>
        <dbReference type="SAM" id="MobiDB-lite"/>
    </source>
</evidence>
<evidence type="ECO:0000256" key="9">
    <source>
        <dbReference type="SAM" id="Phobius"/>
    </source>
</evidence>
<organism evidence="12 13">
    <name type="scientific">Uncinocarpus reesii (strain UAMH 1704)</name>
    <dbReference type="NCBI Taxonomy" id="336963"/>
    <lineage>
        <taxon>Eukaryota</taxon>
        <taxon>Fungi</taxon>
        <taxon>Dikarya</taxon>
        <taxon>Ascomycota</taxon>
        <taxon>Pezizomycotina</taxon>
        <taxon>Eurotiomycetes</taxon>
        <taxon>Eurotiomycetidae</taxon>
        <taxon>Onygenales</taxon>
        <taxon>Onygenaceae</taxon>
        <taxon>Uncinocarpus</taxon>
    </lineage>
</organism>
<dbReference type="InterPro" id="IPR046530">
    <property type="entry name" value="BIM1-like_dom"/>
</dbReference>
<dbReference type="PANTHER" id="PTHR34992:SF5">
    <property type="entry name" value="ANCHORED PROTEIN, PUTATIVE (AFU_ORTHOLOGUE AFUA_6G02800)-RELATED"/>
    <property type="match status" value="1"/>
</dbReference>
<evidence type="ECO:0000256" key="6">
    <source>
        <dbReference type="ARBA" id="ARBA00023180"/>
    </source>
</evidence>
<evidence type="ECO:0000256" key="2">
    <source>
        <dbReference type="ARBA" id="ARBA00022475"/>
    </source>
</evidence>
<dbReference type="RefSeq" id="XP_002541313.1">
    <property type="nucleotide sequence ID" value="XM_002541267.1"/>
</dbReference>
<dbReference type="Pfam" id="PF20238">
    <property type="entry name" value="BIM1-like_dom"/>
    <property type="match status" value="1"/>
</dbReference>
<evidence type="ECO:0000256" key="1">
    <source>
        <dbReference type="ARBA" id="ARBA00004609"/>
    </source>
</evidence>
<dbReference type="EMBL" id="CH476615">
    <property type="protein sequence ID" value="EEP75980.1"/>
    <property type="molecule type" value="Genomic_DNA"/>
</dbReference>
<proteinExistence type="predicted"/>
<evidence type="ECO:0000256" key="5">
    <source>
        <dbReference type="ARBA" id="ARBA00023136"/>
    </source>
</evidence>
<dbReference type="GeneID" id="8444425"/>
<keyword evidence="4 10" id="KW-0732">Signal</keyword>
<keyword evidence="9" id="KW-0812">Transmembrane</keyword>
<evidence type="ECO:0000256" key="3">
    <source>
        <dbReference type="ARBA" id="ARBA00022622"/>
    </source>
</evidence>
<keyword evidence="9" id="KW-1133">Transmembrane helix</keyword>
<dbReference type="Proteomes" id="UP000002058">
    <property type="component" value="Unassembled WGS sequence"/>
</dbReference>
<reference evidence="13" key="1">
    <citation type="journal article" date="2009" name="Genome Res.">
        <title>Comparative genomic analyses of the human fungal pathogens Coccidioides and their relatives.</title>
        <authorList>
            <person name="Sharpton T.J."/>
            <person name="Stajich J.E."/>
            <person name="Rounsley S.D."/>
            <person name="Gardner M.J."/>
            <person name="Wortman J.R."/>
            <person name="Jordar V.S."/>
            <person name="Maiti R."/>
            <person name="Kodira C.D."/>
            <person name="Neafsey D.E."/>
            <person name="Zeng Q."/>
            <person name="Hung C.-Y."/>
            <person name="McMahan C."/>
            <person name="Muszewska A."/>
            <person name="Grynberg M."/>
            <person name="Mandel M.A."/>
            <person name="Kellner E.M."/>
            <person name="Barker B.M."/>
            <person name="Galgiani J.N."/>
            <person name="Orbach M.J."/>
            <person name="Kirkland T.N."/>
            <person name="Cole G.T."/>
            <person name="Henn M.R."/>
            <person name="Birren B.W."/>
            <person name="Taylor J.W."/>
        </authorList>
    </citation>
    <scope>NUCLEOTIDE SEQUENCE [LARGE SCALE GENOMIC DNA]</scope>
    <source>
        <strain evidence="13">UAMH 1704</strain>
    </source>
</reference>
<keyword evidence="5 9" id="KW-0472">Membrane</keyword>
<feature type="domain" description="Copper acquisition factor BIM1-like" evidence="11">
    <location>
        <begin position="32"/>
        <end position="177"/>
    </location>
</feature>
<dbReference type="InParanoid" id="C4JEI8"/>
<sequence>MRLSQSILLFVASSLPFAAGQSTHGDDESDKMGPVAFMWPPDREWGAAEDNTAPCGSAQGVTNRTDFPLLNGALALIIQDDSWNVHVSISYKDDPKLNDDFELLIEPKRIDSLEPGHECYPLPSPPRDIEEGANATLQLKYLSEFDSKETETFYACADIKFVAASKFTKQIPCFNVTSDDFVAPSPSSTSSSTPSKETSNSDSVSSKGSNGLSGGGIAGVVVGIVAGLALIGLGFFLARRYQQKKRIRLHELSVRSVKWDDVGNRTASP</sequence>
<dbReference type="InterPro" id="IPR046936">
    <property type="entry name" value="BIM1-like"/>
</dbReference>
<keyword evidence="6" id="KW-0325">Glycoprotein</keyword>
<keyword evidence="2" id="KW-1003">Cell membrane</keyword>
<dbReference type="GO" id="GO:0098552">
    <property type="term" value="C:side of membrane"/>
    <property type="evidence" value="ECO:0007669"/>
    <property type="project" value="UniProtKB-KW"/>
</dbReference>
<dbReference type="eggNOG" id="ENOG502S3DR">
    <property type="taxonomic scope" value="Eukaryota"/>
</dbReference>
<feature type="signal peptide" evidence="10">
    <location>
        <begin position="1"/>
        <end position="20"/>
    </location>
</feature>
<dbReference type="CDD" id="cd21176">
    <property type="entry name" value="LPMO_auxiliary-like"/>
    <property type="match status" value="1"/>
</dbReference>
<keyword evidence="7" id="KW-0449">Lipoprotein</keyword>
<dbReference type="KEGG" id="ure:UREG_00827"/>
<protein>
    <recommendedName>
        <fullName evidence="11">Copper acquisition factor BIM1-like domain-containing protein</fullName>
    </recommendedName>
</protein>
<feature type="transmembrane region" description="Helical" evidence="9">
    <location>
        <begin position="216"/>
        <end position="238"/>
    </location>
</feature>
<dbReference type="OrthoDB" id="2587363at2759"/>
<evidence type="ECO:0000256" key="7">
    <source>
        <dbReference type="ARBA" id="ARBA00023288"/>
    </source>
</evidence>
<feature type="chain" id="PRO_5002939163" description="Copper acquisition factor BIM1-like domain-containing protein" evidence="10">
    <location>
        <begin position="21"/>
        <end position="269"/>
    </location>
</feature>
<keyword evidence="3" id="KW-0336">GPI-anchor</keyword>
<dbReference type="AlphaFoldDB" id="C4JEI8"/>
<accession>C4JEI8</accession>